<sequence length="188" mass="20907">MSFRPVDHQAPRRPGPVRRFLRDRDGSATVEFVILFPVFMTLMLVAIESGVTMTRQMLLEHGVDRAVREIRLNMVPAPTVAELKKSICRNVSVMSNCMADVKVEMVRVDPRDWRPLPTTPDCVDRGDPDRGDRTVVFGKSNQLMLLRVCALFDPILPGSLLGQKLVTSQGAGFAVVTLSAFVLEPTET</sequence>
<dbReference type="Proteomes" id="UP000006765">
    <property type="component" value="Unassembled WGS sequence"/>
</dbReference>
<name>K2HD81_9RHOB</name>
<dbReference type="OrthoDB" id="7907064at2"/>
<dbReference type="Pfam" id="PF07811">
    <property type="entry name" value="TadE"/>
    <property type="match status" value="1"/>
</dbReference>
<dbReference type="AlphaFoldDB" id="K2HD81"/>
<keyword evidence="4" id="KW-1185">Reference proteome</keyword>
<feature type="transmembrane region" description="Helical" evidence="1">
    <location>
        <begin position="28"/>
        <end position="47"/>
    </location>
</feature>
<dbReference type="eggNOG" id="COG4961">
    <property type="taxonomic scope" value="Bacteria"/>
</dbReference>
<dbReference type="STRING" id="1231392.OCGS_0508"/>
<keyword evidence="1" id="KW-1133">Transmembrane helix</keyword>
<dbReference type="RefSeq" id="WP_007425661.1">
    <property type="nucleotide sequence ID" value="NZ_AMGO01000007.1"/>
</dbReference>
<feature type="domain" description="TadE-like" evidence="2">
    <location>
        <begin position="26"/>
        <end position="68"/>
    </location>
</feature>
<dbReference type="EMBL" id="AMGO01000007">
    <property type="protein sequence ID" value="EKE45418.1"/>
    <property type="molecule type" value="Genomic_DNA"/>
</dbReference>
<protein>
    <recommendedName>
        <fullName evidence="2">TadE-like domain-containing protein</fullName>
    </recommendedName>
</protein>
<comment type="caution">
    <text evidence="3">The sequence shown here is derived from an EMBL/GenBank/DDBJ whole genome shotgun (WGS) entry which is preliminary data.</text>
</comment>
<keyword evidence="1" id="KW-0812">Transmembrane</keyword>
<evidence type="ECO:0000313" key="4">
    <source>
        <dbReference type="Proteomes" id="UP000006765"/>
    </source>
</evidence>
<evidence type="ECO:0000313" key="3">
    <source>
        <dbReference type="EMBL" id="EKE45418.1"/>
    </source>
</evidence>
<proteinExistence type="predicted"/>
<keyword evidence="1" id="KW-0472">Membrane</keyword>
<evidence type="ECO:0000259" key="2">
    <source>
        <dbReference type="Pfam" id="PF07811"/>
    </source>
</evidence>
<dbReference type="InterPro" id="IPR012495">
    <property type="entry name" value="TadE-like_dom"/>
</dbReference>
<reference evidence="3 4" key="1">
    <citation type="journal article" date="2012" name="J. Bacteriol.">
        <title>Draft Genome Sequence of Oceaniovalibus guishaninsula JLT2003T.</title>
        <authorList>
            <person name="Tang K."/>
            <person name="Liu K."/>
            <person name="Jiao N."/>
        </authorList>
    </citation>
    <scope>NUCLEOTIDE SEQUENCE [LARGE SCALE GENOMIC DNA]</scope>
    <source>
        <strain evidence="3 4">JLT2003</strain>
    </source>
</reference>
<gene>
    <name evidence="3" type="ORF">OCGS_0508</name>
</gene>
<evidence type="ECO:0000256" key="1">
    <source>
        <dbReference type="SAM" id="Phobius"/>
    </source>
</evidence>
<organism evidence="3 4">
    <name type="scientific">Oceaniovalibus guishaninsula JLT2003</name>
    <dbReference type="NCBI Taxonomy" id="1231392"/>
    <lineage>
        <taxon>Bacteria</taxon>
        <taxon>Pseudomonadati</taxon>
        <taxon>Pseudomonadota</taxon>
        <taxon>Alphaproteobacteria</taxon>
        <taxon>Rhodobacterales</taxon>
        <taxon>Roseobacteraceae</taxon>
        <taxon>Oceaniovalibus</taxon>
    </lineage>
</organism>
<accession>K2HD81</accession>